<feature type="compositionally biased region" description="Low complexity" evidence="1">
    <location>
        <begin position="315"/>
        <end position="327"/>
    </location>
</feature>
<dbReference type="InterPro" id="IPR023214">
    <property type="entry name" value="HAD_sf"/>
</dbReference>
<feature type="region of interest" description="Disordered" evidence="1">
    <location>
        <begin position="303"/>
        <end position="380"/>
    </location>
</feature>
<dbReference type="SUPFAM" id="SSF56784">
    <property type="entry name" value="HAD-like"/>
    <property type="match status" value="1"/>
</dbReference>
<dbReference type="EMBL" id="KV460277">
    <property type="protein sequence ID" value="OBT91919.2"/>
    <property type="molecule type" value="Genomic_DNA"/>
</dbReference>
<dbReference type="GeneID" id="28843246"/>
<dbReference type="PANTHER" id="PTHR12210">
    <property type="entry name" value="DULLARD PROTEIN PHOSPHATASE"/>
    <property type="match status" value="1"/>
</dbReference>
<dbReference type="GO" id="GO:1904262">
    <property type="term" value="P:negative regulation of TORC1 signaling"/>
    <property type="evidence" value="ECO:0007669"/>
    <property type="project" value="UniProtKB-ARBA"/>
</dbReference>
<dbReference type="SMART" id="SM00577">
    <property type="entry name" value="CPDc"/>
    <property type="match status" value="1"/>
</dbReference>
<reference evidence="4" key="2">
    <citation type="journal article" date="2018" name="Nat. Commun.">
        <title>Extreme sensitivity to ultraviolet light in the fungal pathogen causing white-nose syndrome of bats.</title>
        <authorList>
            <person name="Palmer J.M."/>
            <person name="Drees K.P."/>
            <person name="Foster J.T."/>
            <person name="Lindner D.L."/>
        </authorList>
    </citation>
    <scope>NUCLEOTIDE SEQUENCE [LARGE SCALE GENOMIC DNA]</scope>
    <source>
        <strain evidence="4">UAMH 10579</strain>
    </source>
</reference>
<feature type="compositionally biased region" description="Polar residues" evidence="1">
    <location>
        <begin position="303"/>
        <end position="314"/>
    </location>
</feature>
<evidence type="ECO:0000256" key="1">
    <source>
        <dbReference type="SAM" id="MobiDB-lite"/>
    </source>
</evidence>
<dbReference type="Proteomes" id="UP000091956">
    <property type="component" value="Unassembled WGS sequence"/>
</dbReference>
<keyword evidence="4" id="KW-1185">Reference proteome</keyword>
<proteinExistence type="predicted"/>
<dbReference type="PROSITE" id="PS50969">
    <property type="entry name" value="FCP1"/>
    <property type="match status" value="1"/>
</dbReference>
<evidence type="ECO:0000259" key="2">
    <source>
        <dbReference type="PROSITE" id="PS50969"/>
    </source>
</evidence>
<dbReference type="RefSeq" id="XP_059319266.1">
    <property type="nucleotide sequence ID" value="XM_059464104.1"/>
</dbReference>
<organism evidence="3 4">
    <name type="scientific">Pseudogymnoascus verrucosus</name>
    <dbReference type="NCBI Taxonomy" id="342668"/>
    <lineage>
        <taxon>Eukaryota</taxon>
        <taxon>Fungi</taxon>
        <taxon>Dikarya</taxon>
        <taxon>Ascomycota</taxon>
        <taxon>Pezizomycotina</taxon>
        <taxon>Leotiomycetes</taxon>
        <taxon>Thelebolales</taxon>
        <taxon>Thelebolaceae</taxon>
        <taxon>Pseudogymnoascus</taxon>
    </lineage>
</organism>
<dbReference type="GO" id="GO:0045944">
    <property type="term" value="P:positive regulation of transcription by RNA polymerase II"/>
    <property type="evidence" value="ECO:0007669"/>
    <property type="project" value="UniProtKB-ARBA"/>
</dbReference>
<dbReference type="InterPro" id="IPR050365">
    <property type="entry name" value="TIM50"/>
</dbReference>
<evidence type="ECO:0000313" key="3">
    <source>
        <dbReference type="EMBL" id="OBT91919.2"/>
    </source>
</evidence>
<feature type="compositionally biased region" description="Low complexity" evidence="1">
    <location>
        <begin position="132"/>
        <end position="145"/>
    </location>
</feature>
<gene>
    <name evidence="3" type="ORF">VE01_09860</name>
</gene>
<dbReference type="Pfam" id="PF03031">
    <property type="entry name" value="NIF"/>
    <property type="match status" value="1"/>
</dbReference>
<dbReference type="InterPro" id="IPR011948">
    <property type="entry name" value="Dullard_phosphatase"/>
</dbReference>
<feature type="region of interest" description="Disordered" evidence="1">
    <location>
        <begin position="180"/>
        <end position="271"/>
    </location>
</feature>
<feature type="compositionally biased region" description="Low complexity" evidence="1">
    <location>
        <begin position="192"/>
        <end position="206"/>
    </location>
</feature>
<dbReference type="STRING" id="342668.A0A1B8G7V4"/>
<protein>
    <recommendedName>
        <fullName evidence="2">FCP1 homology domain-containing protein</fullName>
    </recommendedName>
</protein>
<feature type="compositionally biased region" description="Polar residues" evidence="1">
    <location>
        <begin position="78"/>
        <end position="103"/>
    </location>
</feature>
<reference evidence="3 4" key="1">
    <citation type="submission" date="2016-03" db="EMBL/GenBank/DDBJ databases">
        <title>Comparative genomics of Pseudogymnoascus destructans, the fungus causing white-nose syndrome of bats.</title>
        <authorList>
            <person name="Palmer J.M."/>
            <person name="Drees K.P."/>
            <person name="Foster J.T."/>
            <person name="Lindner D.L."/>
        </authorList>
    </citation>
    <scope>NUCLEOTIDE SEQUENCE [LARGE SCALE GENOMIC DNA]</scope>
    <source>
        <strain evidence="3 4">UAMH 10579</strain>
    </source>
</reference>
<dbReference type="GO" id="GO:0009651">
    <property type="term" value="P:response to salt stress"/>
    <property type="evidence" value="ECO:0007669"/>
    <property type="project" value="UniProtKB-ARBA"/>
</dbReference>
<feature type="domain" description="FCP1 homology" evidence="2">
    <location>
        <begin position="394"/>
        <end position="552"/>
    </location>
</feature>
<dbReference type="FunFam" id="3.40.50.1000:FF:000043">
    <property type="entry name" value="General stress response phosphoprotein phosphatase Psr1/2"/>
    <property type="match status" value="1"/>
</dbReference>
<dbReference type="GO" id="GO:0016791">
    <property type="term" value="F:phosphatase activity"/>
    <property type="evidence" value="ECO:0007669"/>
    <property type="project" value="InterPro"/>
</dbReference>
<dbReference type="AlphaFoldDB" id="A0A1B8G7V4"/>
<dbReference type="InterPro" id="IPR036412">
    <property type="entry name" value="HAD-like_sf"/>
</dbReference>
<dbReference type="InterPro" id="IPR004274">
    <property type="entry name" value="FCP1_dom"/>
</dbReference>
<accession>A0A1B8G7V4</accession>
<dbReference type="NCBIfam" id="TIGR02251">
    <property type="entry name" value="HIF-SF_euk"/>
    <property type="match status" value="1"/>
</dbReference>
<name>A0A1B8G7V4_9PEZI</name>
<evidence type="ECO:0000313" key="4">
    <source>
        <dbReference type="Proteomes" id="UP000091956"/>
    </source>
</evidence>
<dbReference type="CDD" id="cd07521">
    <property type="entry name" value="HAD_FCP1-like"/>
    <property type="match status" value="1"/>
</dbReference>
<dbReference type="GO" id="GO:0034198">
    <property type="term" value="P:cellular response to amino acid starvation"/>
    <property type="evidence" value="ECO:0007669"/>
    <property type="project" value="UniProtKB-ARBA"/>
</dbReference>
<feature type="region of interest" description="Disordered" evidence="1">
    <location>
        <begin position="1"/>
        <end position="159"/>
    </location>
</feature>
<feature type="compositionally biased region" description="Polar residues" evidence="1">
    <location>
        <begin position="146"/>
        <end position="156"/>
    </location>
</feature>
<feature type="compositionally biased region" description="Polar residues" evidence="1">
    <location>
        <begin position="15"/>
        <end position="49"/>
    </location>
</feature>
<dbReference type="Gene3D" id="3.40.50.1000">
    <property type="entry name" value="HAD superfamily/HAD-like"/>
    <property type="match status" value="1"/>
</dbReference>
<sequence length="568" mass="60699">MSNEVAQPVEHESVRSSTVEQKNGYTSKASTTSNHFADSQRDQTSNEPDLTSVPVGDESSVTTNDTLKKNHTLLHVPSRSSSHKIQSSPTATALSGATASDPTGSIGGGSRKSNSSIIGEKRNGSLTSSKRSATSPAAAESTPATVNATSSQSAQMQKPKKSRGFLSFLNCCGVPDSANGIDPEETALPVKPTTSTTSQARATTPSKPVSTVPDVITSHKSAQPEKAAMVPNNTTDNDGRPSVEGTGLKQQQAVAEQHANSKDSRNQPLPALPRDAEESVANTNAPGASNPVVFVQAPTPIIPQQDSSVPISSQNDTNNEVDTTVNTSDSGEGNTTKDVEGDQQTNTANTTLPPPPPIAGAGTNGTALSQTQGPSVADTVEEKQQWLLPPIEPRFNGKKCLVLDLDETLVHSSFKILHQADFTIPVEIEGQYHNVYVIKRPGVDQFMKRVGELYEVVVFTASVSKYGDPLLDQLDIHNVVHHRLFRESCYNHQGNYVKDLSQVGRDLRETIIIDNSPTSYIFHPQHAVPISSWFSDAHDNELLDLIPVLEDLAGSQVRDVSLVLDVAL</sequence>